<comment type="caution">
    <text evidence="1">The sequence shown here is derived from an EMBL/GenBank/DDBJ whole genome shotgun (WGS) entry which is preliminary data.</text>
</comment>
<keyword evidence="2" id="KW-1185">Reference proteome</keyword>
<protein>
    <submittedName>
        <fullName evidence="1">Uncharacterized protein</fullName>
    </submittedName>
</protein>
<evidence type="ECO:0000313" key="1">
    <source>
        <dbReference type="EMBL" id="KAF7358233.1"/>
    </source>
</evidence>
<name>A0A8H6YBX8_9AGAR</name>
<gene>
    <name evidence="1" type="ORF">MVEN_00872100</name>
</gene>
<sequence length="257" mass="28331">MSVSETYCTAFWILPVPTNTTKEDFQAKCEALVESILALPVAQKNFIKFDILFQNDQMKNYMASVGLPEPQPCVCLRCYYETDANWAACLQDPDFINAMAAGRSWGFYDGVCIFSADPITKLDSSVPADTNVVIGIFKIPVAQTASIFRQKLDALIDTVLNLKKPMMNMTMLVQNLNAEQNLQAAGYPASQPAIVVINEFQTFNDVAKLANDLGVQSVVAQAMKDFGFQANSVVFSADLKNKFTGPTAYALYIELLL</sequence>
<dbReference type="AlphaFoldDB" id="A0A8H6YBX8"/>
<dbReference type="EMBL" id="JACAZI010000006">
    <property type="protein sequence ID" value="KAF7358233.1"/>
    <property type="molecule type" value="Genomic_DNA"/>
</dbReference>
<dbReference type="Proteomes" id="UP000620124">
    <property type="component" value="Unassembled WGS sequence"/>
</dbReference>
<proteinExistence type="predicted"/>
<evidence type="ECO:0000313" key="2">
    <source>
        <dbReference type="Proteomes" id="UP000620124"/>
    </source>
</evidence>
<dbReference type="OrthoDB" id="2955516at2759"/>
<reference evidence="1" key="1">
    <citation type="submission" date="2020-05" db="EMBL/GenBank/DDBJ databases">
        <title>Mycena genomes resolve the evolution of fungal bioluminescence.</title>
        <authorList>
            <person name="Tsai I.J."/>
        </authorList>
    </citation>
    <scope>NUCLEOTIDE SEQUENCE</scope>
    <source>
        <strain evidence="1">CCC161011</strain>
    </source>
</reference>
<accession>A0A8H6YBX8</accession>
<organism evidence="1 2">
    <name type="scientific">Mycena venus</name>
    <dbReference type="NCBI Taxonomy" id="2733690"/>
    <lineage>
        <taxon>Eukaryota</taxon>
        <taxon>Fungi</taxon>
        <taxon>Dikarya</taxon>
        <taxon>Basidiomycota</taxon>
        <taxon>Agaricomycotina</taxon>
        <taxon>Agaricomycetes</taxon>
        <taxon>Agaricomycetidae</taxon>
        <taxon>Agaricales</taxon>
        <taxon>Marasmiineae</taxon>
        <taxon>Mycenaceae</taxon>
        <taxon>Mycena</taxon>
    </lineage>
</organism>